<name>A0ACC3MV82_9PEZI</name>
<proteinExistence type="predicted"/>
<sequence length="394" mass="44305">MAYATPPSTGRKASKFMEPSNRLSYFEDFYGKPNEDEEFDRFPDLCEDETDSDGSKPSEQNPSFFSKIMKPKPKQSFVERDFRDHGELHSREGTNIFDYLHQPFDTQRSNNGGEQYKIAPSVNPKQSIAAVANSQKKLVPRKYGMFSSASETMPSFMNTASEKMDELLGVDRMDEGFPTLEPEDEEVEDAMMVERTKSSKGGPQSFMKGLHDFAAADQGEQIRTEETEPVMPGVEAFRASDGDVEDNDSGVEDAKEAIRALRPRGNKPGVATGAKNVAGTRKNKILIPVVPRTSRYSSRIEEQLEDDTKDNVLLARTLRTRGKANAIKAGTRRETTARTATLHKKAKKKGQPEDNERDMRLRNWKGELLKLGENQGHVEVRTDEVDAEEYVRCC</sequence>
<gene>
    <name evidence="1" type="ORF">LTR37_013945</name>
</gene>
<dbReference type="EMBL" id="JAUTXU010000141">
    <property type="protein sequence ID" value="KAK3704271.1"/>
    <property type="molecule type" value="Genomic_DNA"/>
</dbReference>
<protein>
    <submittedName>
        <fullName evidence="1">Uncharacterized protein</fullName>
    </submittedName>
</protein>
<evidence type="ECO:0000313" key="2">
    <source>
        <dbReference type="Proteomes" id="UP001281147"/>
    </source>
</evidence>
<accession>A0ACC3MV82</accession>
<reference evidence="1" key="1">
    <citation type="submission" date="2023-07" db="EMBL/GenBank/DDBJ databases">
        <title>Black Yeasts Isolated from many extreme environments.</title>
        <authorList>
            <person name="Coleine C."/>
            <person name="Stajich J.E."/>
            <person name="Selbmann L."/>
        </authorList>
    </citation>
    <scope>NUCLEOTIDE SEQUENCE</scope>
    <source>
        <strain evidence="1">CCFEE 5714</strain>
    </source>
</reference>
<comment type="caution">
    <text evidence="1">The sequence shown here is derived from an EMBL/GenBank/DDBJ whole genome shotgun (WGS) entry which is preliminary data.</text>
</comment>
<evidence type="ECO:0000313" key="1">
    <source>
        <dbReference type="EMBL" id="KAK3704271.1"/>
    </source>
</evidence>
<organism evidence="1 2">
    <name type="scientific">Vermiconidia calcicola</name>
    <dbReference type="NCBI Taxonomy" id="1690605"/>
    <lineage>
        <taxon>Eukaryota</taxon>
        <taxon>Fungi</taxon>
        <taxon>Dikarya</taxon>
        <taxon>Ascomycota</taxon>
        <taxon>Pezizomycotina</taxon>
        <taxon>Dothideomycetes</taxon>
        <taxon>Dothideomycetidae</taxon>
        <taxon>Mycosphaerellales</taxon>
        <taxon>Extremaceae</taxon>
        <taxon>Vermiconidia</taxon>
    </lineage>
</organism>
<dbReference type="Proteomes" id="UP001281147">
    <property type="component" value="Unassembled WGS sequence"/>
</dbReference>
<keyword evidence="2" id="KW-1185">Reference proteome</keyword>